<evidence type="ECO:0000256" key="4">
    <source>
        <dbReference type="ARBA" id="ARBA00022692"/>
    </source>
</evidence>
<comment type="subcellular location">
    <subcellularLocation>
        <location evidence="1">Cell outer membrane</location>
        <topology evidence="1">Multi-pass membrane protein</topology>
    </subcellularLocation>
</comment>
<dbReference type="InterPro" id="IPR005017">
    <property type="entry name" value="OMPP1/FadL/TodX"/>
</dbReference>
<protein>
    <submittedName>
        <fullName evidence="9">Long-chain fatty acid transport protein</fullName>
    </submittedName>
</protein>
<reference evidence="9 10" key="1">
    <citation type="submission" date="2019-03" db="EMBL/GenBank/DDBJ databases">
        <title>Genomic Encyclopedia of Type Strains, Phase IV (KMG-IV): sequencing the most valuable type-strain genomes for metagenomic binning, comparative biology and taxonomic classification.</title>
        <authorList>
            <person name="Goeker M."/>
        </authorList>
    </citation>
    <scope>NUCLEOTIDE SEQUENCE [LARGE SCALE GENOMIC DNA]</scope>
    <source>
        <strain evidence="9 10">DSM 19610</strain>
    </source>
</reference>
<dbReference type="PANTHER" id="PTHR35093">
    <property type="entry name" value="OUTER MEMBRANE PROTEIN NMB0088-RELATED"/>
    <property type="match status" value="1"/>
</dbReference>
<dbReference type="RefSeq" id="WP_132974008.1">
    <property type="nucleotide sequence ID" value="NZ_SMFX01000001.1"/>
</dbReference>
<dbReference type="Proteomes" id="UP000295707">
    <property type="component" value="Unassembled WGS sequence"/>
</dbReference>
<accession>A0A4R1HPZ4</accession>
<organism evidence="9 10">
    <name type="scientific">Thiogranum longum</name>
    <dbReference type="NCBI Taxonomy" id="1537524"/>
    <lineage>
        <taxon>Bacteria</taxon>
        <taxon>Pseudomonadati</taxon>
        <taxon>Pseudomonadota</taxon>
        <taxon>Gammaproteobacteria</taxon>
        <taxon>Chromatiales</taxon>
        <taxon>Ectothiorhodospiraceae</taxon>
        <taxon>Thiogranum</taxon>
    </lineage>
</organism>
<dbReference type="GO" id="GO:0015483">
    <property type="term" value="F:long-chain fatty acid transporting porin activity"/>
    <property type="evidence" value="ECO:0007669"/>
    <property type="project" value="TreeGrafter"/>
</dbReference>
<keyword evidence="10" id="KW-1185">Reference proteome</keyword>
<keyword evidence="5 8" id="KW-0732">Signal</keyword>
<feature type="chain" id="PRO_5020846162" evidence="8">
    <location>
        <begin position="26"/>
        <end position="471"/>
    </location>
</feature>
<dbReference type="EMBL" id="SMFX01000001">
    <property type="protein sequence ID" value="TCK19382.1"/>
    <property type="molecule type" value="Genomic_DNA"/>
</dbReference>
<dbReference type="Pfam" id="PF03349">
    <property type="entry name" value="Toluene_X"/>
    <property type="match status" value="1"/>
</dbReference>
<dbReference type="PANTHER" id="PTHR35093:SF8">
    <property type="entry name" value="OUTER MEMBRANE PROTEIN NMB0088-RELATED"/>
    <property type="match status" value="1"/>
</dbReference>
<evidence type="ECO:0000256" key="2">
    <source>
        <dbReference type="ARBA" id="ARBA00008163"/>
    </source>
</evidence>
<feature type="signal peptide" evidence="8">
    <location>
        <begin position="1"/>
        <end position="25"/>
    </location>
</feature>
<evidence type="ECO:0000256" key="6">
    <source>
        <dbReference type="ARBA" id="ARBA00023136"/>
    </source>
</evidence>
<evidence type="ECO:0000313" key="9">
    <source>
        <dbReference type="EMBL" id="TCK19382.1"/>
    </source>
</evidence>
<sequence length="471" mass="50519">MKVLFRRLSVPFCVFLILAPAAAFATNGYFLIGFGAKSRGMGGTGVAYGTDGLAAAANPATMTDVKMDTMRVDVGGEFFVPRRAASHNSALLPADEVSGSNLFLIPNMGGIYKFNRRMTIGMAAIGAGLGTRYQQVVPGTTGCINGDSSGVPAGVNNSYFFNFACNADSTTVGVSLMQMQMLPSAAYKINKQHSVGASLAIGVQQFRAYGLGAFESLGFAGSNSNVSGEGNDWSYGAGIRLGWLGKFFNQRLSLGANYASRVYMTRFKKYKNLFAEQGSFDIPEHFAFGLAFKATDAVTVAADVQHILYSSVRSVGNPGPTLDPSFFNPDQACKDALLATGNEPAECKLGGDKGLGFGWQDQWVYKLGVNYQYNSKWAFRAGYNYGKSPIDENSQLLFNLLAPATVEHHITLGASYAPNKNMEWSANFMHAFKNTLKGPTRFPPAGATAPVDNAAISMYQYSVGISFAYKM</sequence>
<proteinExistence type="inferred from homology"/>
<name>A0A4R1HPZ4_9GAMM</name>
<dbReference type="OrthoDB" id="19849at2"/>
<keyword evidence="7" id="KW-0998">Cell outer membrane</keyword>
<keyword evidence="3" id="KW-1134">Transmembrane beta strand</keyword>
<comment type="similarity">
    <text evidence="2">Belongs to the OmpP1/FadL family.</text>
</comment>
<dbReference type="GO" id="GO:0009279">
    <property type="term" value="C:cell outer membrane"/>
    <property type="evidence" value="ECO:0007669"/>
    <property type="project" value="UniProtKB-SubCell"/>
</dbReference>
<dbReference type="Gene3D" id="2.40.160.60">
    <property type="entry name" value="Outer membrane protein transport protein (OMPP1/FadL/TodX)"/>
    <property type="match status" value="1"/>
</dbReference>
<comment type="caution">
    <text evidence="9">The sequence shown here is derived from an EMBL/GenBank/DDBJ whole genome shotgun (WGS) entry which is preliminary data.</text>
</comment>
<evidence type="ECO:0000313" key="10">
    <source>
        <dbReference type="Proteomes" id="UP000295707"/>
    </source>
</evidence>
<gene>
    <name evidence="9" type="ORF">DFR30_2693</name>
</gene>
<keyword evidence="4" id="KW-0812">Transmembrane</keyword>
<evidence type="ECO:0000256" key="8">
    <source>
        <dbReference type="SAM" id="SignalP"/>
    </source>
</evidence>
<evidence type="ECO:0000256" key="3">
    <source>
        <dbReference type="ARBA" id="ARBA00022452"/>
    </source>
</evidence>
<evidence type="ECO:0000256" key="1">
    <source>
        <dbReference type="ARBA" id="ARBA00004571"/>
    </source>
</evidence>
<evidence type="ECO:0000256" key="5">
    <source>
        <dbReference type="ARBA" id="ARBA00022729"/>
    </source>
</evidence>
<keyword evidence="6" id="KW-0472">Membrane</keyword>
<evidence type="ECO:0000256" key="7">
    <source>
        <dbReference type="ARBA" id="ARBA00023237"/>
    </source>
</evidence>
<dbReference type="AlphaFoldDB" id="A0A4R1HPZ4"/>
<dbReference type="SUPFAM" id="SSF56935">
    <property type="entry name" value="Porins"/>
    <property type="match status" value="1"/>
</dbReference>